<feature type="binding site" evidence="2">
    <location>
        <begin position="227"/>
        <end position="230"/>
    </location>
    <ligand>
        <name>substrate</name>
    </ligand>
</feature>
<dbReference type="GO" id="GO:0005737">
    <property type="term" value="C:cytoplasm"/>
    <property type="evidence" value="ECO:0007669"/>
    <property type="project" value="TreeGrafter"/>
</dbReference>
<evidence type="ECO:0000313" key="5">
    <source>
        <dbReference type="EMBL" id="SNR54567.1"/>
    </source>
</evidence>
<evidence type="ECO:0000256" key="1">
    <source>
        <dbReference type="PIRSR" id="PIRSR600246-1"/>
    </source>
</evidence>
<protein>
    <submittedName>
        <fullName evidence="5">Asparaginase</fullName>
    </submittedName>
</protein>
<dbReference type="InterPro" id="IPR029055">
    <property type="entry name" value="Ntn_hydrolases_N"/>
</dbReference>
<reference evidence="6" key="1">
    <citation type="submission" date="2017-06" db="EMBL/GenBank/DDBJ databases">
        <authorList>
            <person name="Varghese N."/>
            <person name="Submissions S."/>
        </authorList>
    </citation>
    <scope>NUCLEOTIDE SEQUENCE [LARGE SCALE GENOMIC DNA]</scope>
    <source>
        <strain evidence="6">DSM 28041</strain>
    </source>
</reference>
<dbReference type="InterPro" id="IPR006311">
    <property type="entry name" value="TAT_signal"/>
</dbReference>
<dbReference type="SUPFAM" id="SSF56235">
    <property type="entry name" value="N-terminal nucleophile aminohydrolases (Ntn hydrolases)"/>
    <property type="match status" value="1"/>
</dbReference>
<dbReference type="Gene3D" id="3.60.20.30">
    <property type="entry name" value="(Glycosyl)asparaginase"/>
    <property type="match status" value="1"/>
</dbReference>
<dbReference type="Proteomes" id="UP000198310">
    <property type="component" value="Unassembled WGS sequence"/>
</dbReference>
<gene>
    <name evidence="5" type="ORF">SAMN06269173_103545</name>
</gene>
<accession>A0A238X6K3</accession>
<dbReference type="RefSeq" id="WP_089332500.1">
    <property type="nucleotide sequence ID" value="NZ_FZNS01000003.1"/>
</dbReference>
<dbReference type="Pfam" id="PF01112">
    <property type="entry name" value="Asparaginase_2"/>
    <property type="match status" value="1"/>
</dbReference>
<evidence type="ECO:0000256" key="4">
    <source>
        <dbReference type="SAM" id="SignalP"/>
    </source>
</evidence>
<dbReference type="EMBL" id="FZNS01000003">
    <property type="protein sequence ID" value="SNR54567.1"/>
    <property type="molecule type" value="Genomic_DNA"/>
</dbReference>
<dbReference type="FunFam" id="3.60.20.30:FF:000005">
    <property type="entry name" value="N(4)-(Beta-N-acetylglucosaminyl)-L-asparaginase"/>
    <property type="match status" value="1"/>
</dbReference>
<feature type="active site" description="Nucleophile" evidence="1">
    <location>
        <position position="199"/>
    </location>
</feature>
<evidence type="ECO:0000313" key="6">
    <source>
        <dbReference type="Proteomes" id="UP000198310"/>
    </source>
</evidence>
<feature type="site" description="Cleavage; by autolysis" evidence="3">
    <location>
        <begin position="198"/>
        <end position="199"/>
    </location>
</feature>
<dbReference type="PANTHER" id="PTHR10188:SF6">
    <property type="entry name" value="N(4)-(BETA-N-ACETYLGLUCOSAMINYL)-L-ASPARAGINASE"/>
    <property type="match status" value="1"/>
</dbReference>
<evidence type="ECO:0000256" key="2">
    <source>
        <dbReference type="PIRSR" id="PIRSR600246-2"/>
    </source>
</evidence>
<dbReference type="GO" id="GO:0016811">
    <property type="term" value="F:hydrolase activity, acting on carbon-nitrogen (but not peptide) bonds, in linear amides"/>
    <property type="evidence" value="ECO:0007669"/>
    <property type="project" value="UniProtKB-ARBA"/>
</dbReference>
<dbReference type="PANTHER" id="PTHR10188">
    <property type="entry name" value="L-ASPARAGINASE"/>
    <property type="match status" value="1"/>
</dbReference>
<dbReference type="AlphaFoldDB" id="A0A238X6K3"/>
<dbReference type="CDD" id="cd04513">
    <property type="entry name" value="Glycosylasparaginase"/>
    <property type="match status" value="1"/>
</dbReference>
<feature type="binding site" evidence="2">
    <location>
        <begin position="250"/>
        <end position="253"/>
    </location>
    <ligand>
        <name>substrate</name>
    </ligand>
</feature>
<name>A0A238X6K3_9BACT</name>
<feature type="signal peptide" evidence="4">
    <location>
        <begin position="1"/>
        <end position="25"/>
    </location>
</feature>
<sequence>MPTRRKFITSSAAGLAVLAAGRAAAIAPLPTAAPAGKALVISTWDAGLAANLGAWKVLSKGGRALDAVEAGVMVTESSQNCCVGLGGNPDRDGIVTLDACIMDDKFNCGSVAALERIKHPISVARRVMERTPHVMLVGEGAQQFAVAQGFPLEPQKLSPDAEKAYREWLKTSQYKPVVNIENTGNKKVGPVGGANNHDTIAMLAQDAQGNLSGSCTTSGMGFKMRGRLGDSPLIGSGLFVDNAVGAAAATGQGEDVIRIAGAHTVVELMRQGLSPTAACKAAVERVAKIKGDKAREIQVCFIAVNNQGQHGAFALQKGFSYAVCDASNQQQLINSGYLLA</sequence>
<keyword evidence="4" id="KW-0732">Signal</keyword>
<keyword evidence="6" id="KW-1185">Reference proteome</keyword>
<dbReference type="PROSITE" id="PS51318">
    <property type="entry name" value="TAT"/>
    <property type="match status" value="1"/>
</dbReference>
<organism evidence="5 6">
    <name type="scientific">Hymenobacter mucosus</name>
    <dbReference type="NCBI Taxonomy" id="1411120"/>
    <lineage>
        <taxon>Bacteria</taxon>
        <taxon>Pseudomonadati</taxon>
        <taxon>Bacteroidota</taxon>
        <taxon>Cytophagia</taxon>
        <taxon>Cytophagales</taxon>
        <taxon>Hymenobacteraceae</taxon>
        <taxon>Hymenobacter</taxon>
    </lineage>
</organism>
<feature type="chain" id="PRO_5012059673" evidence="4">
    <location>
        <begin position="26"/>
        <end position="340"/>
    </location>
</feature>
<proteinExistence type="predicted"/>
<evidence type="ECO:0000256" key="3">
    <source>
        <dbReference type="PIRSR" id="PIRSR600246-3"/>
    </source>
</evidence>
<dbReference type="InterPro" id="IPR000246">
    <property type="entry name" value="Peptidase_T2"/>
</dbReference>